<gene>
    <name evidence="2" type="ORF">MNB_SM-4-1678</name>
</gene>
<proteinExistence type="predicted"/>
<protein>
    <submittedName>
        <fullName evidence="2">Uncharacterized protein</fullName>
    </submittedName>
</protein>
<dbReference type="AlphaFoldDB" id="A0A1W1CEX0"/>
<keyword evidence="1" id="KW-0472">Membrane</keyword>
<keyword evidence="1" id="KW-0812">Transmembrane</keyword>
<organism evidence="2">
    <name type="scientific">hydrothermal vent metagenome</name>
    <dbReference type="NCBI Taxonomy" id="652676"/>
    <lineage>
        <taxon>unclassified sequences</taxon>
        <taxon>metagenomes</taxon>
        <taxon>ecological metagenomes</taxon>
    </lineage>
</organism>
<feature type="transmembrane region" description="Helical" evidence="1">
    <location>
        <begin position="97"/>
        <end position="128"/>
    </location>
</feature>
<accession>A0A1W1CEX0</accession>
<feature type="transmembrane region" description="Helical" evidence="1">
    <location>
        <begin position="73"/>
        <end position="90"/>
    </location>
</feature>
<sequence length="138" mass="14973">MEVLAIIGFIAALIAVYIFLEYINKFTLRGYGYEFFSGAHMMQVIVGYWIIYFGNSVYVKALKDGVDLLNGQVLIAIGVVVVLVVIYKNFKAVPSALALLLTGLQLLIAVPLGVGAFIVLIMLIAAAAETKPVYVVNN</sequence>
<feature type="transmembrane region" description="Helical" evidence="1">
    <location>
        <begin position="35"/>
        <end position="53"/>
    </location>
</feature>
<dbReference type="EMBL" id="FPHF01000075">
    <property type="protein sequence ID" value="SFV64271.1"/>
    <property type="molecule type" value="Genomic_DNA"/>
</dbReference>
<keyword evidence="1" id="KW-1133">Transmembrane helix</keyword>
<evidence type="ECO:0000313" key="2">
    <source>
        <dbReference type="EMBL" id="SFV64271.1"/>
    </source>
</evidence>
<reference evidence="2" key="1">
    <citation type="submission" date="2016-10" db="EMBL/GenBank/DDBJ databases">
        <authorList>
            <person name="de Groot N.N."/>
        </authorList>
    </citation>
    <scope>NUCLEOTIDE SEQUENCE</scope>
</reference>
<name>A0A1W1CEX0_9ZZZZ</name>
<evidence type="ECO:0000256" key="1">
    <source>
        <dbReference type="SAM" id="Phobius"/>
    </source>
</evidence>
<feature type="transmembrane region" description="Helical" evidence="1">
    <location>
        <begin position="6"/>
        <end position="23"/>
    </location>
</feature>